<sequence>MPKSTQRNQGVPSHGEAKGCLSRVKIKKNPDNVTKFKVRCSKYLYTIVVYREGEGRRRLKQSLAPGPPGRKELK</sequence>
<evidence type="ECO:0000256" key="4">
    <source>
        <dbReference type="ARBA" id="ARBA00035235"/>
    </source>
</evidence>
<proteinExistence type="evidence at transcript level"/>
<dbReference type="PANTHER" id="PTHR10965:SF0">
    <property type="entry name" value="LARGE RIBOSOMAL SUBUNIT PROTEIN EL38"/>
    <property type="match status" value="1"/>
</dbReference>
<dbReference type="GO" id="GO:0022625">
    <property type="term" value="C:cytosolic large ribosomal subunit"/>
    <property type="evidence" value="ECO:0007669"/>
    <property type="project" value="TreeGrafter"/>
</dbReference>
<dbReference type="GO" id="GO:0022618">
    <property type="term" value="P:protein-RNA complex assembly"/>
    <property type="evidence" value="ECO:0007669"/>
    <property type="project" value="TreeGrafter"/>
</dbReference>
<protein>
    <recommendedName>
        <fullName evidence="4">Large ribosomal subunit protein eL38</fullName>
    </recommendedName>
    <alternativeName>
        <fullName evidence="5">60S ribosomal protein L38</fullName>
    </alternativeName>
</protein>
<dbReference type="InterPro" id="IPR002675">
    <property type="entry name" value="Ribosomal_eL38"/>
</dbReference>
<evidence type="ECO:0000256" key="6">
    <source>
        <dbReference type="RuleBase" id="RU003445"/>
    </source>
</evidence>
<organism evidence="7">
    <name type="scientific">Ixodes ricinus</name>
    <name type="common">Common tick</name>
    <name type="synonym">Acarus ricinus</name>
    <dbReference type="NCBI Taxonomy" id="34613"/>
    <lineage>
        <taxon>Eukaryota</taxon>
        <taxon>Metazoa</taxon>
        <taxon>Ecdysozoa</taxon>
        <taxon>Arthropoda</taxon>
        <taxon>Chelicerata</taxon>
        <taxon>Arachnida</taxon>
        <taxon>Acari</taxon>
        <taxon>Parasitiformes</taxon>
        <taxon>Ixodida</taxon>
        <taxon>Ixodoidea</taxon>
        <taxon>Ixodidae</taxon>
        <taxon>Ixodinae</taxon>
        <taxon>Ixodes</taxon>
    </lineage>
</organism>
<dbReference type="InterPro" id="IPR038464">
    <property type="entry name" value="Ribosomal_eL38_sf"/>
</dbReference>
<dbReference type="EMBL" id="GADI01006950">
    <property type="protein sequence ID" value="JAA66858.1"/>
    <property type="molecule type" value="mRNA"/>
</dbReference>
<accession>A0A0K8R7K0</accession>
<comment type="similarity">
    <text evidence="1 6">Belongs to the eukaryotic ribosomal protein eL38 family.</text>
</comment>
<dbReference type="AlphaFoldDB" id="A0A0K8R7K0"/>
<dbReference type="PANTHER" id="PTHR10965">
    <property type="entry name" value="60S RIBOSOMAL PROTEIN L38"/>
    <property type="match status" value="1"/>
</dbReference>
<evidence type="ECO:0000313" key="7">
    <source>
        <dbReference type="EMBL" id="JAA66858.1"/>
    </source>
</evidence>
<evidence type="ECO:0000256" key="3">
    <source>
        <dbReference type="ARBA" id="ARBA00023274"/>
    </source>
</evidence>
<reference evidence="7" key="1">
    <citation type="submission" date="2012-12" db="EMBL/GenBank/DDBJ databases">
        <title>Identification and characterization of a phenylalanine ammonia-lyase gene family in Isatis indigotica Fort.</title>
        <authorList>
            <person name="Liu Q."/>
            <person name="Chen J."/>
            <person name="Zhou X."/>
            <person name="Di P."/>
            <person name="Xiao Y."/>
            <person name="Xuan H."/>
            <person name="Zhang L."/>
            <person name="Chen W."/>
        </authorList>
    </citation>
    <scope>NUCLEOTIDE SEQUENCE</scope>
    <source>
        <tissue evidence="7">Salivary gland</tissue>
    </source>
</reference>
<evidence type="ECO:0000256" key="2">
    <source>
        <dbReference type="ARBA" id="ARBA00022980"/>
    </source>
</evidence>
<dbReference type="Gene3D" id="3.30.720.90">
    <property type="match status" value="1"/>
</dbReference>
<keyword evidence="2 6" id="KW-0689">Ribosomal protein</keyword>
<keyword evidence="3 6" id="KW-0687">Ribonucleoprotein</keyword>
<evidence type="ECO:0000256" key="1">
    <source>
        <dbReference type="ARBA" id="ARBA00007803"/>
    </source>
</evidence>
<dbReference type="GO" id="GO:0006412">
    <property type="term" value="P:translation"/>
    <property type="evidence" value="ECO:0007669"/>
    <property type="project" value="InterPro"/>
</dbReference>
<dbReference type="GO" id="GO:0003735">
    <property type="term" value="F:structural constituent of ribosome"/>
    <property type="evidence" value="ECO:0007669"/>
    <property type="project" value="InterPro"/>
</dbReference>
<dbReference type="Pfam" id="PF01781">
    <property type="entry name" value="Ribosomal_L38e"/>
    <property type="match status" value="1"/>
</dbReference>
<evidence type="ECO:0000256" key="5">
    <source>
        <dbReference type="ARBA" id="ARBA00035338"/>
    </source>
</evidence>
<name>A0A0K8R7K0_IXORI</name>